<protein>
    <submittedName>
        <fullName evidence="3">Serine/threonine-protein kinase RsbT</fullName>
    </submittedName>
</protein>
<keyword evidence="3" id="KW-0418">Kinase</keyword>
<dbReference type="PANTHER" id="PTHR35526">
    <property type="entry name" value="ANTI-SIGMA-F FACTOR RSBW-RELATED"/>
    <property type="match status" value="1"/>
</dbReference>
<dbReference type="InterPro" id="IPR050267">
    <property type="entry name" value="Anti-sigma-factor_SerPK"/>
</dbReference>
<keyword evidence="1" id="KW-0723">Serine/threonine-protein kinase</keyword>
<name>A0A1H9ARS0_9GAMM</name>
<dbReference type="Proteomes" id="UP000199496">
    <property type="component" value="Unassembled WGS sequence"/>
</dbReference>
<dbReference type="CDD" id="cd16934">
    <property type="entry name" value="HATPase_RsbT-like"/>
    <property type="match status" value="1"/>
</dbReference>
<reference evidence="3 4" key="1">
    <citation type="submission" date="2016-10" db="EMBL/GenBank/DDBJ databases">
        <authorList>
            <person name="de Groot N.N."/>
        </authorList>
    </citation>
    <scope>NUCLEOTIDE SEQUENCE [LARGE SCALE GENOMIC DNA]</scope>
    <source>
        <strain evidence="3 4">B7-7</strain>
    </source>
</reference>
<feature type="domain" description="Histidine kinase/HSP90-like ATPase" evidence="2">
    <location>
        <begin position="27"/>
        <end position="146"/>
    </location>
</feature>
<dbReference type="OrthoDB" id="5769716at2"/>
<accession>A0A1H9ARS0</accession>
<dbReference type="RefSeq" id="WP_090204392.1">
    <property type="nucleotide sequence ID" value="NZ_FOFO01000006.1"/>
</dbReference>
<sequence length="160" mass="16982">MPVAAPPDTGPVARERGLHVICIRGEQHVMQAARTARQLAERLGFTRNLAYHVATATSELASNLAVHAGGGHVYLRPLAGPDGHPTGLEVIAEDQGPGIVDLTLAMTEGYSTASRLGCGLPGASRLMDEFYIRSTPGQGTHVRAVKWRQAETPEPKRAAT</sequence>
<dbReference type="Pfam" id="PF13581">
    <property type="entry name" value="HATPase_c_2"/>
    <property type="match status" value="1"/>
</dbReference>
<evidence type="ECO:0000256" key="1">
    <source>
        <dbReference type="ARBA" id="ARBA00022527"/>
    </source>
</evidence>
<keyword evidence="3" id="KW-0808">Transferase</keyword>
<proteinExistence type="predicted"/>
<evidence type="ECO:0000313" key="4">
    <source>
        <dbReference type="Proteomes" id="UP000199496"/>
    </source>
</evidence>
<keyword evidence="4" id="KW-1185">Reference proteome</keyword>
<evidence type="ECO:0000313" key="3">
    <source>
        <dbReference type="EMBL" id="SEP79235.1"/>
    </source>
</evidence>
<dbReference type="InterPro" id="IPR003594">
    <property type="entry name" value="HATPase_dom"/>
</dbReference>
<dbReference type="GO" id="GO:0004674">
    <property type="term" value="F:protein serine/threonine kinase activity"/>
    <property type="evidence" value="ECO:0007669"/>
    <property type="project" value="UniProtKB-KW"/>
</dbReference>
<dbReference type="InterPro" id="IPR036890">
    <property type="entry name" value="HATPase_C_sf"/>
</dbReference>
<organism evidence="3 4">
    <name type="scientific">Ectothiorhodospira magna</name>
    <dbReference type="NCBI Taxonomy" id="867345"/>
    <lineage>
        <taxon>Bacteria</taxon>
        <taxon>Pseudomonadati</taxon>
        <taxon>Pseudomonadota</taxon>
        <taxon>Gammaproteobacteria</taxon>
        <taxon>Chromatiales</taxon>
        <taxon>Ectothiorhodospiraceae</taxon>
        <taxon>Ectothiorhodospira</taxon>
    </lineage>
</organism>
<dbReference type="AlphaFoldDB" id="A0A1H9ARS0"/>
<evidence type="ECO:0000259" key="2">
    <source>
        <dbReference type="Pfam" id="PF13581"/>
    </source>
</evidence>
<dbReference type="EMBL" id="FOFO01000006">
    <property type="protein sequence ID" value="SEP79235.1"/>
    <property type="molecule type" value="Genomic_DNA"/>
</dbReference>
<dbReference type="STRING" id="867345.SAMN05421693_10643"/>
<dbReference type="SUPFAM" id="SSF55874">
    <property type="entry name" value="ATPase domain of HSP90 chaperone/DNA topoisomerase II/histidine kinase"/>
    <property type="match status" value="1"/>
</dbReference>
<dbReference type="Gene3D" id="3.30.565.10">
    <property type="entry name" value="Histidine kinase-like ATPase, C-terminal domain"/>
    <property type="match status" value="1"/>
</dbReference>
<dbReference type="PANTHER" id="PTHR35526:SF3">
    <property type="entry name" value="ANTI-SIGMA-F FACTOR RSBW"/>
    <property type="match status" value="1"/>
</dbReference>
<gene>
    <name evidence="3" type="ORF">SAMN05421693_10643</name>
</gene>